<feature type="transmembrane region" description="Helical" evidence="1">
    <location>
        <begin position="61"/>
        <end position="80"/>
    </location>
</feature>
<protein>
    <submittedName>
        <fullName evidence="2">Inner membrane protein YhaH</fullName>
    </submittedName>
</protein>
<dbReference type="Pfam" id="PF05656">
    <property type="entry name" value="DUF805"/>
    <property type="match status" value="1"/>
</dbReference>
<keyword evidence="1" id="KW-0812">Transmembrane</keyword>
<gene>
    <name evidence="2" type="ORF">GBAR_LOCUS7963</name>
</gene>
<keyword evidence="1" id="KW-0472">Membrane</keyword>
<dbReference type="PANTHER" id="PTHR34980">
    <property type="entry name" value="INNER MEMBRANE PROTEIN-RELATED-RELATED"/>
    <property type="match status" value="1"/>
</dbReference>
<dbReference type="InterPro" id="IPR008523">
    <property type="entry name" value="DUF805"/>
</dbReference>
<dbReference type="GO" id="GO:0005886">
    <property type="term" value="C:plasma membrane"/>
    <property type="evidence" value="ECO:0007669"/>
    <property type="project" value="TreeGrafter"/>
</dbReference>
<proteinExistence type="predicted"/>
<dbReference type="PANTHER" id="PTHR34980:SF2">
    <property type="entry name" value="INNER MEMBRANE PROTEIN YHAH-RELATED"/>
    <property type="match status" value="1"/>
</dbReference>
<feature type="transmembrane region" description="Helical" evidence="1">
    <location>
        <begin position="153"/>
        <end position="176"/>
    </location>
</feature>
<accession>A0AA35WCP3</accession>
<name>A0AA35WCP3_GEOBA</name>
<keyword evidence="3" id="KW-1185">Reference proteome</keyword>
<sequence>MTMPNVQQSQPSMSFFGAIKQCFSEYANFRGRASRREYWWWILALSIGWFILLALSSTGYLALLLPVFGLAVFLPTLAVTTRRLHDIDKGGWWQLIWLVLAGLAVIPTFIGLFATIASFMAGASQLLIDGFFEYLATGEKVEDKFPWKLVSPLITGVVITLLIDLAIAAWAMFWLIRRGQAGPNRHGPDPWALPAMRRVVDSSMRSPEAFE</sequence>
<evidence type="ECO:0000313" key="2">
    <source>
        <dbReference type="EMBL" id="CAI8012416.1"/>
    </source>
</evidence>
<keyword evidence="1" id="KW-1133">Transmembrane helix</keyword>
<feature type="transmembrane region" description="Helical" evidence="1">
    <location>
        <begin position="92"/>
        <end position="121"/>
    </location>
</feature>
<dbReference type="Proteomes" id="UP001174909">
    <property type="component" value="Unassembled WGS sequence"/>
</dbReference>
<evidence type="ECO:0000256" key="1">
    <source>
        <dbReference type="SAM" id="Phobius"/>
    </source>
</evidence>
<feature type="transmembrane region" description="Helical" evidence="1">
    <location>
        <begin position="38"/>
        <end position="55"/>
    </location>
</feature>
<evidence type="ECO:0000313" key="3">
    <source>
        <dbReference type="Proteomes" id="UP001174909"/>
    </source>
</evidence>
<comment type="caution">
    <text evidence="2">The sequence shown here is derived from an EMBL/GenBank/DDBJ whole genome shotgun (WGS) entry which is preliminary data.</text>
</comment>
<reference evidence="2" key="1">
    <citation type="submission" date="2023-03" db="EMBL/GenBank/DDBJ databases">
        <authorList>
            <person name="Steffen K."/>
            <person name="Cardenas P."/>
        </authorList>
    </citation>
    <scope>NUCLEOTIDE SEQUENCE</scope>
</reference>
<dbReference type="EMBL" id="CASHTH010001184">
    <property type="protein sequence ID" value="CAI8012416.1"/>
    <property type="molecule type" value="Genomic_DNA"/>
</dbReference>
<organism evidence="2 3">
    <name type="scientific">Geodia barretti</name>
    <name type="common">Barrett's horny sponge</name>
    <dbReference type="NCBI Taxonomy" id="519541"/>
    <lineage>
        <taxon>Eukaryota</taxon>
        <taxon>Metazoa</taxon>
        <taxon>Porifera</taxon>
        <taxon>Demospongiae</taxon>
        <taxon>Heteroscleromorpha</taxon>
        <taxon>Tetractinellida</taxon>
        <taxon>Astrophorina</taxon>
        <taxon>Geodiidae</taxon>
        <taxon>Geodia</taxon>
    </lineage>
</organism>
<dbReference type="AlphaFoldDB" id="A0AA35WCP3"/>